<reference evidence="3 4" key="1">
    <citation type="submission" date="2019-12" db="EMBL/GenBank/DDBJ databases">
        <title>Whole genome sequencing of endophytic Actinobacterium Micromonospora sp. MPMI6T.</title>
        <authorList>
            <person name="Evv R."/>
            <person name="Podile A.R."/>
        </authorList>
    </citation>
    <scope>NUCLEOTIDE SEQUENCE [LARGE SCALE GENOMIC DNA]</scope>
    <source>
        <strain evidence="3 4">MPMI6</strain>
    </source>
</reference>
<dbReference type="Pfam" id="PF04434">
    <property type="entry name" value="SWIM"/>
    <property type="match status" value="1"/>
</dbReference>
<dbReference type="Proteomes" id="UP000823521">
    <property type="component" value="Unassembled WGS sequence"/>
</dbReference>
<comment type="caution">
    <text evidence="3">The sequence shown here is derived from an EMBL/GenBank/DDBJ whole genome shotgun (WGS) entry which is preliminary data.</text>
</comment>
<keyword evidence="1" id="KW-0862">Zinc</keyword>
<gene>
    <name evidence="3" type="ORF">GSF22_27195</name>
</gene>
<evidence type="ECO:0000259" key="2">
    <source>
        <dbReference type="PROSITE" id="PS50966"/>
    </source>
</evidence>
<accession>A0ABS3VYQ5</accession>
<organism evidence="3 4">
    <name type="scientific">Micromonospora echinofusca</name>
    <dbReference type="NCBI Taxonomy" id="47858"/>
    <lineage>
        <taxon>Bacteria</taxon>
        <taxon>Bacillati</taxon>
        <taxon>Actinomycetota</taxon>
        <taxon>Actinomycetes</taxon>
        <taxon>Micromonosporales</taxon>
        <taxon>Micromonosporaceae</taxon>
        <taxon>Micromonospora</taxon>
    </lineage>
</organism>
<feature type="domain" description="SWIM-type" evidence="2">
    <location>
        <begin position="55"/>
        <end position="88"/>
    </location>
</feature>
<keyword evidence="1" id="KW-0863">Zinc-finger</keyword>
<dbReference type="Pfam" id="PF18944">
    <property type="entry name" value="DUF5691"/>
    <property type="match status" value="1"/>
</dbReference>
<protein>
    <submittedName>
        <fullName evidence="3">SWIM zinc finger family protein</fullName>
    </submittedName>
</protein>
<dbReference type="InterPro" id="IPR043746">
    <property type="entry name" value="DUF5691"/>
</dbReference>
<dbReference type="InterPro" id="IPR007527">
    <property type="entry name" value="Znf_SWIM"/>
</dbReference>
<dbReference type="RefSeq" id="WP_208816606.1">
    <property type="nucleotide sequence ID" value="NZ_WVUH01000329.1"/>
</dbReference>
<keyword evidence="4" id="KW-1185">Reference proteome</keyword>
<sequence>MPVDRWSTAQVLALAPDASSAKGARSVSGAAKWAATGLTDDVLWGLCKGSGSKPYQVCVDLSGPAYRCSCPSRKFPCKHALGLLLLWASGVDGGSTAPDWVVEWQTARAAKAAKAAAPKAAAGPTDPAAAAKRAEQRGARVAAGLDELRRWLDDQVQQGLAETGNAGHRPFETVAARLVDAQAPTVAATVRRLGQVAGVGAHWSERLLGELGLVRLLVTAAGRLDELPADLAATVRSRIGFPVSSEEVLAGPPVRDRWQVLGQVDSTDDKVTTRRTWLRGVDSGRFALLLAFAAPGQAFPADVVPGTEVDADLYFHPGAWPLRALVGARHAAPVPLDTPAGAVGVRDALVQYAAALAADPWRETVPVLLAGVVPSGDGHLVDAAGDALPLTPGYDEPWWLLAAAGGRPATLAGEYGPDGLRPLAAWPDRQYQPAAAGAGAGVARRATGLPAELLSAALVGTGRRPWAGGPVPVGGRPLGVGGDDSAGSLLEAAAVAVTYLRASGTPVPGRVPVDPAPTESVPVVPPAAAARLHLLLAEGGAPGGAQVQQDLLAEWLRLAAAGPVVLPPEALPALLDAGRRSTALRPLLARLAGQRGRWLAGQRPEWGYLLDEAPAPMVPADGAPSPAVPADTTPPPVVAADATAPGSTGTVGEASVGIWETGTGGERLAYLTRLRSQCPDAGRELLESTFATESAPDRARFVEALRVGLSPADDGFLERALDDRRREVRQAAVELLRRLPGSGLRQRMADRALAVVRLDDDRLVVDPPAGCDAAMRRDGVDPQPPRGVGPGAWLLEEILAATPLATWTDLTGRPPAGLLALPVGDDWAPVLRRGWARAAVDQQDVAWADALVDGVDAPTGRQSADLPDALRWRLHELLPADRLTRLAADTLRSDPNRAHRLLGLHPGPWPDELADTVADTIGRRARGNDNTWHLAELCRLAALAMPPHYTDRISRLAEALDADGTGATEVPTRTDAARVRTVSQLAAVLAFRSEMHKEFR</sequence>
<keyword evidence="1" id="KW-0479">Metal-binding</keyword>
<dbReference type="PROSITE" id="PS50966">
    <property type="entry name" value="ZF_SWIM"/>
    <property type="match status" value="1"/>
</dbReference>
<dbReference type="EMBL" id="WVUH01000329">
    <property type="protein sequence ID" value="MBO4209648.1"/>
    <property type="molecule type" value="Genomic_DNA"/>
</dbReference>
<proteinExistence type="predicted"/>
<evidence type="ECO:0000313" key="4">
    <source>
        <dbReference type="Proteomes" id="UP000823521"/>
    </source>
</evidence>
<evidence type="ECO:0000256" key="1">
    <source>
        <dbReference type="PROSITE-ProRule" id="PRU00325"/>
    </source>
</evidence>
<name>A0ABS3VYQ5_MICEH</name>
<evidence type="ECO:0000313" key="3">
    <source>
        <dbReference type="EMBL" id="MBO4209648.1"/>
    </source>
</evidence>